<dbReference type="KEGG" id="alus:STSP2_01092"/>
<feature type="domain" description="Phage head-tail joining protein" evidence="1">
    <location>
        <begin position="2"/>
        <end position="113"/>
    </location>
</feature>
<organism evidence="2 3">
    <name type="scientific">Anaerohalosphaera lusitana</name>
    <dbReference type="NCBI Taxonomy" id="1936003"/>
    <lineage>
        <taxon>Bacteria</taxon>
        <taxon>Pseudomonadati</taxon>
        <taxon>Planctomycetota</taxon>
        <taxon>Phycisphaerae</taxon>
        <taxon>Sedimentisphaerales</taxon>
        <taxon>Anaerohalosphaeraceae</taxon>
        <taxon>Anaerohalosphaera</taxon>
    </lineage>
</organism>
<evidence type="ECO:0000259" key="1">
    <source>
        <dbReference type="Pfam" id="PF25138"/>
    </source>
</evidence>
<dbReference type="AlphaFoldDB" id="A0A1U9NK31"/>
<evidence type="ECO:0000313" key="2">
    <source>
        <dbReference type="EMBL" id="AQT67940.1"/>
    </source>
</evidence>
<accession>A0A1U9NK31</accession>
<proteinExistence type="predicted"/>
<dbReference type="EMBL" id="CP019791">
    <property type="protein sequence ID" value="AQT67940.1"/>
    <property type="molecule type" value="Genomic_DNA"/>
</dbReference>
<keyword evidence="3" id="KW-1185">Reference proteome</keyword>
<sequence>MTDMLNQGLDWLGQMLTKHCSSQIIYRQDQIEVSINAVFAKTDLQLEDEHGISIRSFVWDFLIASAALGFEPQPGDTIVAEDKTFEVMNLSGDGCWRWTGPDRNMYRIHTKQI</sequence>
<dbReference type="Pfam" id="PF25138">
    <property type="entry name" value="Phage_H_T_join_3"/>
    <property type="match status" value="1"/>
</dbReference>
<dbReference type="OrthoDB" id="285024at2"/>
<gene>
    <name evidence="2" type="ORF">STSP2_01092</name>
</gene>
<name>A0A1U9NK31_9BACT</name>
<dbReference type="InterPro" id="IPR056942">
    <property type="entry name" value="Phage_H_T_join"/>
</dbReference>
<protein>
    <recommendedName>
        <fullName evidence="1">Phage head-tail joining protein domain-containing protein</fullName>
    </recommendedName>
</protein>
<dbReference type="STRING" id="1936003.STSP2_01092"/>
<dbReference type="Proteomes" id="UP000189674">
    <property type="component" value="Chromosome"/>
</dbReference>
<reference evidence="3" key="1">
    <citation type="submission" date="2017-02" db="EMBL/GenBank/DDBJ databases">
        <title>Comparative genomics and description of representatives of a novel lineage of planctomycetes thriving in anoxic sediments.</title>
        <authorList>
            <person name="Spring S."/>
            <person name="Bunk B."/>
            <person name="Sproer C."/>
        </authorList>
    </citation>
    <scope>NUCLEOTIDE SEQUENCE [LARGE SCALE GENOMIC DNA]</scope>
    <source>
        <strain evidence="3">ST-NAGAB-D1</strain>
    </source>
</reference>
<evidence type="ECO:0000313" key="3">
    <source>
        <dbReference type="Proteomes" id="UP000189674"/>
    </source>
</evidence>
<dbReference type="RefSeq" id="WP_146660532.1">
    <property type="nucleotide sequence ID" value="NZ_CP019791.1"/>
</dbReference>